<organism evidence="1">
    <name type="scientific">Arion vulgaris</name>
    <dbReference type="NCBI Taxonomy" id="1028688"/>
    <lineage>
        <taxon>Eukaryota</taxon>
        <taxon>Metazoa</taxon>
        <taxon>Spiralia</taxon>
        <taxon>Lophotrochozoa</taxon>
        <taxon>Mollusca</taxon>
        <taxon>Gastropoda</taxon>
        <taxon>Heterobranchia</taxon>
        <taxon>Euthyneura</taxon>
        <taxon>Panpulmonata</taxon>
        <taxon>Eupulmonata</taxon>
        <taxon>Stylommatophora</taxon>
        <taxon>Helicina</taxon>
        <taxon>Arionoidea</taxon>
        <taxon>Arionidae</taxon>
        <taxon>Arion</taxon>
    </lineage>
</organism>
<dbReference type="EMBL" id="HACG01052226">
    <property type="protein sequence ID" value="CEK99097.1"/>
    <property type="molecule type" value="Transcribed_RNA"/>
</dbReference>
<feature type="non-terminal residue" evidence="1">
    <location>
        <position position="1"/>
    </location>
</feature>
<accession>A0A0B7C1M2</accession>
<dbReference type="AlphaFoldDB" id="A0A0B7C1M2"/>
<proteinExistence type="predicted"/>
<evidence type="ECO:0000313" key="1">
    <source>
        <dbReference type="EMBL" id="CEK99097.1"/>
    </source>
</evidence>
<gene>
    <name evidence="1" type="primary">ORF220386</name>
</gene>
<reference evidence="1" key="1">
    <citation type="submission" date="2014-12" db="EMBL/GenBank/DDBJ databases">
        <title>Insight into the proteome of Arion vulgaris.</title>
        <authorList>
            <person name="Aradska J."/>
            <person name="Bulat T."/>
            <person name="Smidak R."/>
            <person name="Sarate P."/>
            <person name="Gangsoo J."/>
            <person name="Sialana F."/>
            <person name="Bilban M."/>
            <person name="Lubec G."/>
        </authorList>
    </citation>
    <scope>NUCLEOTIDE SEQUENCE</scope>
    <source>
        <tissue evidence="1">Skin</tissue>
    </source>
</reference>
<name>A0A0B7C1M2_9EUPU</name>
<sequence length="73" mass="8158">DALKLESLLVTNGEAMMLDESDSLPYNVTSRMVQDFDVEKLSIKGIEKSVLAEDGGNRRLRMTVSRETILATR</sequence>
<protein>
    <submittedName>
        <fullName evidence="1">Uncharacterized protein</fullName>
    </submittedName>
</protein>
<feature type="non-terminal residue" evidence="1">
    <location>
        <position position="73"/>
    </location>
</feature>